<evidence type="ECO:0000259" key="6">
    <source>
        <dbReference type="PROSITE" id="PS50026"/>
    </source>
</evidence>
<feature type="region of interest" description="Disordered" evidence="4">
    <location>
        <begin position="175"/>
        <end position="200"/>
    </location>
</feature>
<accession>A0ABI7Y1P0</accession>
<protein>
    <submittedName>
        <fullName evidence="7">Betacellulin</fullName>
    </submittedName>
</protein>
<dbReference type="PROSITE" id="PS00022">
    <property type="entry name" value="EGF_1"/>
    <property type="match status" value="1"/>
</dbReference>
<dbReference type="PROSITE" id="PS01186">
    <property type="entry name" value="EGF_2"/>
    <property type="match status" value="1"/>
</dbReference>
<evidence type="ECO:0000313" key="8">
    <source>
        <dbReference type="Proteomes" id="UP000823872"/>
    </source>
</evidence>
<keyword evidence="8" id="KW-1185">Reference proteome</keyword>
<dbReference type="GeneTree" id="ENSGT00940000160508"/>
<dbReference type="Gene3D" id="2.10.25.10">
    <property type="entry name" value="Laminin"/>
    <property type="match status" value="1"/>
</dbReference>
<organism evidence="7 8">
    <name type="scientific">Felis catus</name>
    <name type="common">Cat</name>
    <name type="synonym">Felis silvestris catus</name>
    <dbReference type="NCBI Taxonomy" id="9685"/>
    <lineage>
        <taxon>Eukaryota</taxon>
        <taxon>Metazoa</taxon>
        <taxon>Chordata</taxon>
        <taxon>Craniata</taxon>
        <taxon>Vertebrata</taxon>
        <taxon>Euteleostomi</taxon>
        <taxon>Mammalia</taxon>
        <taxon>Eutheria</taxon>
        <taxon>Laurasiatheria</taxon>
        <taxon>Carnivora</taxon>
        <taxon>Feliformia</taxon>
        <taxon>Felidae</taxon>
        <taxon>Felinae</taxon>
        <taxon>Felis</taxon>
    </lineage>
</organism>
<dbReference type="Proteomes" id="UP000823872">
    <property type="component" value="Chromosome B1"/>
</dbReference>
<evidence type="ECO:0000256" key="2">
    <source>
        <dbReference type="ARBA" id="ARBA00023157"/>
    </source>
</evidence>
<evidence type="ECO:0000256" key="4">
    <source>
        <dbReference type="SAM" id="MobiDB-lite"/>
    </source>
</evidence>
<keyword evidence="5" id="KW-0812">Transmembrane</keyword>
<evidence type="ECO:0000256" key="1">
    <source>
        <dbReference type="ARBA" id="ARBA00022536"/>
    </source>
</evidence>
<dbReference type="SUPFAM" id="SSF57196">
    <property type="entry name" value="EGF/Laminin"/>
    <property type="match status" value="1"/>
</dbReference>
<keyword evidence="2 3" id="KW-1015">Disulfide bond</keyword>
<keyword evidence="1 3" id="KW-0245">EGF-like domain</keyword>
<dbReference type="InterPro" id="IPR000742">
    <property type="entry name" value="EGF"/>
</dbReference>
<feature type="domain" description="EGF-like" evidence="6">
    <location>
        <begin position="87"/>
        <end position="127"/>
    </location>
</feature>
<evidence type="ECO:0000256" key="3">
    <source>
        <dbReference type="PROSITE-ProRule" id="PRU00076"/>
    </source>
</evidence>
<dbReference type="Ensembl" id="ENSFCTT00005040616.1">
    <property type="protein sequence ID" value="ENSFCTP00005028708.1"/>
    <property type="gene ID" value="ENSFCTG00005014254.1"/>
</dbReference>
<sequence>MIMSSCLHNFFLSRSYWLMFTTIISSFLKLTTSLTCSIKSLQLGLVILHCVVADGNATRSPERDGLLCGDPGENCAATTMQSKRKGHFSRCPKQYKHYCIKGRCRFVVAEQTPSCVCDEGYTGARCERVDLFYLREDRGQILVICLIVVMVIFIILVVGVCTCCHPLRRRRKRRKKEEEMETLGKDTTPINEDIQETSIA</sequence>
<evidence type="ECO:0000313" key="7">
    <source>
        <dbReference type="Ensembl" id="ENSFCTP00005028708.1"/>
    </source>
</evidence>
<dbReference type="PRINTS" id="PR00009">
    <property type="entry name" value="EGFTGF"/>
</dbReference>
<keyword evidence="5" id="KW-1133">Transmembrane helix</keyword>
<dbReference type="PANTHER" id="PTHR10740:SF3">
    <property type="entry name" value="PROBETACELLULIN"/>
    <property type="match status" value="1"/>
</dbReference>
<name>A0ABI7Y1P0_FELCA</name>
<keyword evidence="5" id="KW-0472">Membrane</keyword>
<gene>
    <name evidence="7" type="primary">BTC</name>
</gene>
<reference evidence="7" key="3">
    <citation type="submission" date="2025-09" db="UniProtKB">
        <authorList>
            <consortium name="Ensembl"/>
        </authorList>
    </citation>
    <scope>IDENTIFICATION</scope>
    <source>
        <strain evidence="7">breed Abyssinian</strain>
    </source>
</reference>
<dbReference type="PANTHER" id="PTHR10740">
    <property type="entry name" value="TRANSFORMING GROWTH FACTOR ALPHA"/>
    <property type="match status" value="1"/>
</dbReference>
<proteinExistence type="predicted"/>
<dbReference type="PROSITE" id="PS50026">
    <property type="entry name" value="EGF_3"/>
    <property type="match status" value="1"/>
</dbReference>
<feature type="transmembrane region" description="Helical" evidence="5">
    <location>
        <begin position="141"/>
        <end position="167"/>
    </location>
</feature>
<reference evidence="7" key="2">
    <citation type="submission" date="2025-08" db="UniProtKB">
        <authorList>
            <consortium name="Ensembl"/>
        </authorList>
    </citation>
    <scope>IDENTIFICATION</scope>
    <source>
        <strain evidence="7">breed Abyssinian</strain>
    </source>
</reference>
<reference evidence="7 8" key="1">
    <citation type="submission" date="2021-02" db="EMBL/GenBank/DDBJ databases">
        <title>Safari Cat Assemblies.</title>
        <authorList>
            <person name="Bredemeyer K.R."/>
            <person name="Murphy W.J."/>
        </authorList>
    </citation>
    <scope>NUCLEOTIDE SEQUENCE [LARGE SCALE GENOMIC DNA]</scope>
</reference>
<comment type="caution">
    <text evidence="3">Lacks conserved residue(s) required for the propagation of feature annotation.</text>
</comment>
<evidence type="ECO:0000256" key="5">
    <source>
        <dbReference type="SAM" id="Phobius"/>
    </source>
</evidence>
<feature type="disulfide bond" evidence="3">
    <location>
        <begin position="117"/>
        <end position="126"/>
    </location>
</feature>